<evidence type="ECO:0000313" key="3">
    <source>
        <dbReference type="EMBL" id="GAC16972.1"/>
    </source>
</evidence>
<dbReference type="AlphaFoldDB" id="K6YFP2"/>
<dbReference type="OrthoDB" id="10020886at2"/>
<comment type="caution">
    <text evidence="3">The sequence shown here is derived from an EMBL/GenBank/DDBJ whole genome shotgun (WGS) entry which is preliminary data.</text>
</comment>
<keyword evidence="1" id="KW-0175">Coiled coil</keyword>
<dbReference type="STRING" id="1127673.GLIP_4361"/>
<sequence length="414" mass="47992">MTINTQLPNNAIEQLQQIASENEVDPVVPVTETDTDVNARQGEENAASVAQRSATEVALEERLNTLREQRQQQEQAREALLQRSTNRGNATELNEQPSDRQAASADQGNAQQQASRLQSDDDAQTTGSQIPAQQQQSEPTEQRIDDQIAQSEARQLQRDNQIEQRQQQRQQQVEEQIEQREARQQRNFEQSVQAQQQRQQRVQEQVEQREARQQENTEQSIQAQQQRDERVREDIQQREQRQREVAEQGLQRREEQQREIEQRIDQRAERTQELNEQERLQQQDEQQINAGFDNTDVTENNQQAETIQAEGDALQQQSPQVLSERLQLLAQEIDDAEQTQSTQDIINTLREEAEVIQNLLRQQLVEQNSPDAALDAELNTIQQDLQEEVERNARRLQNNQPATARLGNFIDQVS</sequence>
<feature type="compositionally biased region" description="Polar residues" evidence="2">
    <location>
        <begin position="84"/>
        <end position="117"/>
    </location>
</feature>
<feature type="compositionally biased region" description="Polar residues" evidence="2">
    <location>
        <begin position="124"/>
        <end position="139"/>
    </location>
</feature>
<reference evidence="3 4" key="1">
    <citation type="journal article" date="2017" name="Antonie Van Leeuwenhoek">
        <title>Rhizobium rhizosphaerae sp. nov., a novel species isolated from rice rhizosphere.</title>
        <authorList>
            <person name="Zhao J.J."/>
            <person name="Zhang J."/>
            <person name="Zhang R.J."/>
            <person name="Zhang C.W."/>
            <person name="Yin H.Q."/>
            <person name="Zhang X.X."/>
        </authorList>
    </citation>
    <scope>NUCLEOTIDE SEQUENCE [LARGE SCALE GENOMIC DNA]</scope>
    <source>
        <strain evidence="3 4">E3</strain>
    </source>
</reference>
<dbReference type="RefSeq" id="WP_008846774.1">
    <property type="nucleotide sequence ID" value="NZ_BAEN01000076.1"/>
</dbReference>
<keyword evidence="4" id="KW-1185">Reference proteome</keyword>
<feature type="region of interest" description="Disordered" evidence="2">
    <location>
        <begin position="68"/>
        <end position="145"/>
    </location>
</feature>
<organism evidence="3 4">
    <name type="scientific">Aliiglaciecola lipolytica E3</name>
    <dbReference type="NCBI Taxonomy" id="1127673"/>
    <lineage>
        <taxon>Bacteria</taxon>
        <taxon>Pseudomonadati</taxon>
        <taxon>Pseudomonadota</taxon>
        <taxon>Gammaproteobacteria</taxon>
        <taxon>Alteromonadales</taxon>
        <taxon>Alteromonadaceae</taxon>
        <taxon>Aliiglaciecola</taxon>
    </lineage>
</organism>
<feature type="region of interest" description="Disordered" evidence="2">
    <location>
        <begin position="207"/>
        <end position="262"/>
    </location>
</feature>
<protein>
    <submittedName>
        <fullName evidence="3">Uncharacterized protein</fullName>
    </submittedName>
</protein>
<proteinExistence type="predicted"/>
<dbReference type="Proteomes" id="UP000006334">
    <property type="component" value="Unassembled WGS sequence"/>
</dbReference>
<evidence type="ECO:0000256" key="2">
    <source>
        <dbReference type="SAM" id="MobiDB-lite"/>
    </source>
</evidence>
<feature type="compositionally biased region" description="Basic and acidic residues" evidence="2">
    <location>
        <begin position="68"/>
        <end position="77"/>
    </location>
</feature>
<evidence type="ECO:0000256" key="1">
    <source>
        <dbReference type="SAM" id="Coils"/>
    </source>
</evidence>
<dbReference type="EMBL" id="BAEN01000076">
    <property type="protein sequence ID" value="GAC16972.1"/>
    <property type="molecule type" value="Genomic_DNA"/>
</dbReference>
<feature type="compositionally biased region" description="Basic and acidic residues" evidence="2">
    <location>
        <begin position="226"/>
        <end position="262"/>
    </location>
</feature>
<name>K6YFP2_9ALTE</name>
<feature type="region of interest" description="Disordered" evidence="2">
    <location>
        <begin position="34"/>
        <end position="54"/>
    </location>
</feature>
<gene>
    <name evidence="3" type="ORF">GLIP_4361</name>
</gene>
<accession>K6YFP2</accession>
<feature type="coiled-coil region" evidence="1">
    <location>
        <begin position="346"/>
        <end position="399"/>
    </location>
</feature>
<evidence type="ECO:0000313" key="4">
    <source>
        <dbReference type="Proteomes" id="UP000006334"/>
    </source>
</evidence>